<dbReference type="Pfam" id="PF02321">
    <property type="entry name" value="OEP"/>
    <property type="match status" value="2"/>
</dbReference>
<feature type="region of interest" description="Disordered" evidence="8">
    <location>
        <begin position="458"/>
        <end position="482"/>
    </location>
</feature>
<dbReference type="Gene3D" id="1.20.1600.10">
    <property type="entry name" value="Outer membrane efflux proteins (OEP)"/>
    <property type="match status" value="1"/>
</dbReference>
<dbReference type="NCBIfam" id="TIGR01844">
    <property type="entry name" value="type_I_sec_TolC"/>
    <property type="match status" value="1"/>
</dbReference>
<dbReference type="PANTHER" id="PTHR30026">
    <property type="entry name" value="OUTER MEMBRANE PROTEIN TOLC"/>
    <property type="match status" value="1"/>
</dbReference>
<comment type="similarity">
    <text evidence="2">Belongs to the outer membrane factor (OMF) (TC 1.B.17) family.</text>
</comment>
<gene>
    <name evidence="10" type="ORF">GVO57_12135</name>
</gene>
<name>A0A7Z2S960_9SPHN</name>
<dbReference type="SUPFAM" id="SSF56954">
    <property type="entry name" value="Outer membrane efflux proteins (OEP)"/>
    <property type="match status" value="1"/>
</dbReference>
<protein>
    <submittedName>
        <fullName evidence="10">TolC family outer membrane protein</fullName>
    </submittedName>
</protein>
<sequence length="482" mass="51827">MRGYLSGLAVSVATLALTAPAAAETLQGALAKAYQNNPTLTAARANQRATDETVPIQRAAGLPSANLTATYNENVLIPPGQFVNTLRTLNSNAQLQVPIYNGGSVRNGIRAADRRVQAGAEQLRGVESSVFSQVVAAYNDVLRDEAVAELNRANVRQLEVNLQATRDRFEVGDLTRTDVAQSEARLSLARGDLRTAEANLIGSRERYIQLVGEVPIDLAAPPQLPNLPESPEQAVAVALRENPDLAAASRNREATKFDVAVARASRLPTLSAFGQAQRNDNFGSVQANIPINIPNQQTSAALGLQANIPIFQGGRPSAQVRQAQARQSQAVEQVIETERNVVQQARAAFASWRAAQDVIRAAQTAVDANTLSLEGVRAENGVGNRTIIEVLNAEQELLNARVQLVTARRNAYVAAFSLLAAMGQAEARDLNLEGVVLYDPAVNYERVRDRIWDFESPADPTAQASRTVDTPAQNPETTRAPQ</sequence>
<evidence type="ECO:0000313" key="11">
    <source>
        <dbReference type="Proteomes" id="UP000464468"/>
    </source>
</evidence>
<evidence type="ECO:0000256" key="3">
    <source>
        <dbReference type="ARBA" id="ARBA00022448"/>
    </source>
</evidence>
<keyword evidence="4" id="KW-1134">Transmembrane beta strand</keyword>
<evidence type="ECO:0000256" key="5">
    <source>
        <dbReference type="ARBA" id="ARBA00022692"/>
    </source>
</evidence>
<evidence type="ECO:0000256" key="7">
    <source>
        <dbReference type="ARBA" id="ARBA00023237"/>
    </source>
</evidence>
<dbReference type="GO" id="GO:1990281">
    <property type="term" value="C:efflux pump complex"/>
    <property type="evidence" value="ECO:0007669"/>
    <property type="project" value="TreeGrafter"/>
</dbReference>
<keyword evidence="6" id="KW-0472">Membrane</keyword>
<dbReference type="GO" id="GO:0015562">
    <property type="term" value="F:efflux transmembrane transporter activity"/>
    <property type="evidence" value="ECO:0007669"/>
    <property type="project" value="InterPro"/>
</dbReference>
<reference evidence="10 11" key="1">
    <citation type="submission" date="2020-01" db="EMBL/GenBank/DDBJ databases">
        <title>Sphingomonas sp. C33 whole genome sequece.</title>
        <authorList>
            <person name="Park C."/>
        </authorList>
    </citation>
    <scope>NUCLEOTIDE SEQUENCE [LARGE SCALE GENOMIC DNA]</scope>
    <source>
        <strain evidence="10 11">C33</strain>
    </source>
</reference>
<feature type="chain" id="PRO_5031052530" evidence="9">
    <location>
        <begin position="24"/>
        <end position="482"/>
    </location>
</feature>
<feature type="compositionally biased region" description="Polar residues" evidence="8">
    <location>
        <begin position="462"/>
        <end position="482"/>
    </location>
</feature>
<evidence type="ECO:0000256" key="1">
    <source>
        <dbReference type="ARBA" id="ARBA00004442"/>
    </source>
</evidence>
<dbReference type="InterPro" id="IPR051906">
    <property type="entry name" value="TolC-like"/>
</dbReference>
<evidence type="ECO:0000313" key="10">
    <source>
        <dbReference type="EMBL" id="QHL91422.1"/>
    </source>
</evidence>
<comment type="subcellular location">
    <subcellularLocation>
        <location evidence="1">Cell outer membrane</location>
    </subcellularLocation>
</comment>
<dbReference type="InterPro" id="IPR003423">
    <property type="entry name" value="OMP_efflux"/>
</dbReference>
<dbReference type="KEGG" id="schy:GVO57_12135"/>
<dbReference type="EMBL" id="CP047895">
    <property type="protein sequence ID" value="QHL91422.1"/>
    <property type="molecule type" value="Genomic_DNA"/>
</dbReference>
<keyword evidence="5" id="KW-0812">Transmembrane</keyword>
<proteinExistence type="inferred from homology"/>
<keyword evidence="9" id="KW-0732">Signal</keyword>
<organism evidence="10 11">
    <name type="scientific">Sphingomonas changnyeongensis</name>
    <dbReference type="NCBI Taxonomy" id="2698679"/>
    <lineage>
        <taxon>Bacteria</taxon>
        <taxon>Pseudomonadati</taxon>
        <taxon>Pseudomonadota</taxon>
        <taxon>Alphaproteobacteria</taxon>
        <taxon>Sphingomonadales</taxon>
        <taxon>Sphingomonadaceae</taxon>
        <taxon>Sphingomonas</taxon>
    </lineage>
</organism>
<dbReference type="GO" id="GO:0009279">
    <property type="term" value="C:cell outer membrane"/>
    <property type="evidence" value="ECO:0007669"/>
    <property type="project" value="UniProtKB-SubCell"/>
</dbReference>
<evidence type="ECO:0000256" key="8">
    <source>
        <dbReference type="SAM" id="MobiDB-lite"/>
    </source>
</evidence>
<keyword evidence="3" id="KW-0813">Transport</keyword>
<evidence type="ECO:0000256" key="4">
    <source>
        <dbReference type="ARBA" id="ARBA00022452"/>
    </source>
</evidence>
<dbReference type="PANTHER" id="PTHR30026:SF22">
    <property type="entry name" value="OUTER MEMBRANE EFFLUX PROTEIN"/>
    <property type="match status" value="1"/>
</dbReference>
<dbReference type="Proteomes" id="UP000464468">
    <property type="component" value="Chromosome"/>
</dbReference>
<evidence type="ECO:0000256" key="9">
    <source>
        <dbReference type="SAM" id="SignalP"/>
    </source>
</evidence>
<evidence type="ECO:0000256" key="2">
    <source>
        <dbReference type="ARBA" id="ARBA00007613"/>
    </source>
</evidence>
<accession>A0A7Z2S960</accession>
<dbReference type="RefSeq" id="WP_160593366.1">
    <property type="nucleotide sequence ID" value="NZ_CP047895.1"/>
</dbReference>
<evidence type="ECO:0000256" key="6">
    <source>
        <dbReference type="ARBA" id="ARBA00023136"/>
    </source>
</evidence>
<feature type="signal peptide" evidence="9">
    <location>
        <begin position="1"/>
        <end position="23"/>
    </location>
</feature>
<dbReference type="AlphaFoldDB" id="A0A7Z2S960"/>
<keyword evidence="7" id="KW-0998">Cell outer membrane</keyword>
<dbReference type="InterPro" id="IPR010130">
    <property type="entry name" value="T1SS_OMP_TolC"/>
</dbReference>
<dbReference type="GO" id="GO:0015288">
    <property type="term" value="F:porin activity"/>
    <property type="evidence" value="ECO:0007669"/>
    <property type="project" value="TreeGrafter"/>
</dbReference>
<keyword evidence="11" id="KW-1185">Reference proteome</keyword>